<dbReference type="PANTHER" id="PTHR42987:SF4">
    <property type="entry name" value="PROTEASE SOHB-RELATED"/>
    <property type="match status" value="1"/>
</dbReference>
<dbReference type="CDD" id="cd07023">
    <property type="entry name" value="S49_Sppa_N_C"/>
    <property type="match status" value="1"/>
</dbReference>
<name>A0ABX7YWL1_9GAMM</name>
<dbReference type="InterPro" id="IPR002142">
    <property type="entry name" value="Peptidase_S49"/>
</dbReference>
<accession>A0ABX7YWL1</accession>
<evidence type="ECO:0000256" key="7">
    <source>
        <dbReference type="ARBA" id="ARBA00022825"/>
    </source>
</evidence>
<dbReference type="EMBL" id="CP073587">
    <property type="protein sequence ID" value="QUN07185.1"/>
    <property type="molecule type" value="Genomic_DNA"/>
</dbReference>
<dbReference type="InterPro" id="IPR047272">
    <property type="entry name" value="S49_SppA_C"/>
</dbReference>
<protein>
    <submittedName>
        <fullName evidence="13">Protease SohB</fullName>
        <ecNumber evidence="13">3.4.21.-</ecNumber>
    </submittedName>
</protein>
<dbReference type="PANTHER" id="PTHR42987">
    <property type="entry name" value="PEPTIDASE S49"/>
    <property type="match status" value="1"/>
</dbReference>
<dbReference type="GO" id="GO:0006508">
    <property type="term" value="P:proteolysis"/>
    <property type="evidence" value="ECO:0007669"/>
    <property type="project" value="UniProtKB-KW"/>
</dbReference>
<keyword evidence="3" id="KW-1003">Cell membrane</keyword>
<evidence type="ECO:0000259" key="11">
    <source>
        <dbReference type="Pfam" id="PF01343"/>
    </source>
</evidence>
<keyword evidence="6 13" id="KW-0378">Hydrolase</keyword>
<evidence type="ECO:0000259" key="12">
    <source>
        <dbReference type="Pfam" id="PF08496"/>
    </source>
</evidence>
<feature type="domain" description="Peptidase S49 N-terminal proteobacteria" evidence="12">
    <location>
        <begin position="2"/>
        <end position="149"/>
    </location>
</feature>
<dbReference type="Proteomes" id="UP000679575">
    <property type="component" value="Chromosome"/>
</dbReference>
<sequence length="338" mass="37836">MEFLYEYGMFLAKAITIVVAIAAVVIIIVAASMKQKHDRGELKLTHISEELQSLRHHLKEELLDKKAFKAYEKQYKAEQKAKEKQTAETPQQKVFVLEFKGGIEASEVASLREEISAVLAIADKDDQVVINLESGGGMVHGYGLAASQLERLRRAGVPFTVCVDKVAASGGYMMACVANHIVAAPFAIVGSIGVVAQLPNFNRLLRKHDIDYEQHTAGEFKRTLTLFGENTDEGRAKFREELEQTHELFKGFVTNFRPQLDVSKVATGEHWFGQQAVDLGLVDEIGTSDDLLMKLADEKLVIKVRYQIRKKITDKLAHSASLMLSECYDRLLQKNRPM</sequence>
<evidence type="ECO:0000256" key="10">
    <source>
        <dbReference type="SAM" id="Phobius"/>
    </source>
</evidence>
<feature type="domain" description="Peptidase S49" evidence="11">
    <location>
        <begin position="152"/>
        <end position="299"/>
    </location>
</feature>
<keyword evidence="9 10" id="KW-0472">Membrane</keyword>
<evidence type="ECO:0000313" key="13">
    <source>
        <dbReference type="EMBL" id="QUN07185.1"/>
    </source>
</evidence>
<organism evidence="13 14">
    <name type="scientific">Shewanella yunxiaonensis</name>
    <dbReference type="NCBI Taxonomy" id="2829809"/>
    <lineage>
        <taxon>Bacteria</taxon>
        <taxon>Pseudomonadati</taxon>
        <taxon>Pseudomonadota</taxon>
        <taxon>Gammaproteobacteria</taxon>
        <taxon>Alteromonadales</taxon>
        <taxon>Shewanellaceae</taxon>
        <taxon>Shewanella</taxon>
    </lineage>
</organism>
<dbReference type="EC" id="3.4.21.-" evidence="13"/>
<keyword evidence="5 10" id="KW-0812">Transmembrane</keyword>
<evidence type="ECO:0000256" key="3">
    <source>
        <dbReference type="ARBA" id="ARBA00022475"/>
    </source>
</evidence>
<dbReference type="InterPro" id="IPR013703">
    <property type="entry name" value="Peptidase_S49_N_proteobac"/>
</dbReference>
<keyword evidence="14" id="KW-1185">Reference proteome</keyword>
<dbReference type="Gene3D" id="6.20.330.10">
    <property type="match status" value="1"/>
</dbReference>
<evidence type="ECO:0000256" key="6">
    <source>
        <dbReference type="ARBA" id="ARBA00022801"/>
    </source>
</evidence>
<dbReference type="InterPro" id="IPR029045">
    <property type="entry name" value="ClpP/crotonase-like_dom_sf"/>
</dbReference>
<dbReference type="GO" id="GO:0008233">
    <property type="term" value="F:peptidase activity"/>
    <property type="evidence" value="ECO:0007669"/>
    <property type="project" value="UniProtKB-KW"/>
</dbReference>
<reference evidence="13 14" key="1">
    <citation type="submission" date="2021-04" db="EMBL/GenBank/DDBJ databases">
        <title>Novel species identification of genus Shewanella.</title>
        <authorList>
            <person name="Liu G."/>
        </authorList>
    </citation>
    <scope>NUCLEOTIDE SEQUENCE [LARGE SCALE GENOMIC DNA]</scope>
    <source>
        <strain evidence="13 14">FJAT-54481</strain>
    </source>
</reference>
<comment type="similarity">
    <text evidence="2">Belongs to the peptidase S49 family.</text>
</comment>
<evidence type="ECO:0000256" key="8">
    <source>
        <dbReference type="ARBA" id="ARBA00022989"/>
    </source>
</evidence>
<evidence type="ECO:0000256" key="2">
    <source>
        <dbReference type="ARBA" id="ARBA00008683"/>
    </source>
</evidence>
<evidence type="ECO:0000256" key="9">
    <source>
        <dbReference type="ARBA" id="ARBA00023136"/>
    </source>
</evidence>
<dbReference type="Pfam" id="PF08496">
    <property type="entry name" value="Peptidase_S49_N"/>
    <property type="match status" value="1"/>
</dbReference>
<dbReference type="SUPFAM" id="SSF52096">
    <property type="entry name" value="ClpP/crotonase"/>
    <property type="match status" value="1"/>
</dbReference>
<keyword evidence="4 13" id="KW-0645">Protease</keyword>
<proteinExistence type="inferred from homology"/>
<keyword evidence="8 10" id="KW-1133">Transmembrane helix</keyword>
<evidence type="ECO:0000256" key="5">
    <source>
        <dbReference type="ARBA" id="ARBA00022692"/>
    </source>
</evidence>
<gene>
    <name evidence="13" type="primary">sohB</name>
    <name evidence="13" type="ORF">KDN34_07080</name>
</gene>
<evidence type="ECO:0000256" key="1">
    <source>
        <dbReference type="ARBA" id="ARBA00004236"/>
    </source>
</evidence>
<dbReference type="Pfam" id="PF01343">
    <property type="entry name" value="Peptidase_S49"/>
    <property type="match status" value="1"/>
</dbReference>
<comment type="subcellular location">
    <subcellularLocation>
        <location evidence="1">Cell membrane</location>
    </subcellularLocation>
</comment>
<dbReference type="RefSeq" id="WP_212596188.1">
    <property type="nucleotide sequence ID" value="NZ_CP073587.1"/>
</dbReference>
<dbReference type="NCBIfam" id="NF008745">
    <property type="entry name" value="PRK11778.1"/>
    <property type="match status" value="1"/>
</dbReference>
<feature type="transmembrane region" description="Helical" evidence="10">
    <location>
        <begin position="12"/>
        <end position="33"/>
    </location>
</feature>
<evidence type="ECO:0000313" key="14">
    <source>
        <dbReference type="Proteomes" id="UP000679575"/>
    </source>
</evidence>
<dbReference type="Gene3D" id="3.90.226.10">
    <property type="entry name" value="2-enoyl-CoA Hydratase, Chain A, domain 1"/>
    <property type="match status" value="1"/>
</dbReference>
<keyword evidence="7" id="KW-0720">Serine protease</keyword>
<evidence type="ECO:0000256" key="4">
    <source>
        <dbReference type="ARBA" id="ARBA00022670"/>
    </source>
</evidence>